<evidence type="ECO:0000256" key="1">
    <source>
        <dbReference type="ARBA" id="ARBA00023054"/>
    </source>
</evidence>
<feature type="coiled-coil region" evidence="2">
    <location>
        <begin position="295"/>
        <end position="336"/>
    </location>
</feature>
<dbReference type="PANTHER" id="PTHR34916:SF1">
    <property type="entry name" value="GI:13385330"/>
    <property type="match status" value="1"/>
</dbReference>
<keyword evidence="6" id="KW-1185">Reference proteome</keyword>
<evidence type="ECO:0000313" key="6">
    <source>
        <dbReference type="Proteomes" id="UP001488838"/>
    </source>
</evidence>
<accession>A0AAW0ICE1</accession>
<feature type="domain" description="Translin-associated factor X-interacting protein 1 N-terminal" evidence="4">
    <location>
        <begin position="230"/>
        <end position="276"/>
    </location>
</feature>
<dbReference type="EMBL" id="JBBHLL010000161">
    <property type="protein sequence ID" value="KAK7811988.1"/>
    <property type="molecule type" value="Genomic_DNA"/>
</dbReference>
<name>A0AAW0ICE1_MYOGA</name>
<feature type="region of interest" description="Disordered" evidence="3">
    <location>
        <begin position="58"/>
        <end position="77"/>
    </location>
</feature>
<dbReference type="Pfam" id="PF15739">
    <property type="entry name" value="TSNAXIP1_N"/>
    <property type="match status" value="1"/>
</dbReference>
<keyword evidence="1 2" id="KW-0175">Coiled coil</keyword>
<evidence type="ECO:0000256" key="3">
    <source>
        <dbReference type="SAM" id="MobiDB-lite"/>
    </source>
</evidence>
<evidence type="ECO:0000259" key="4">
    <source>
        <dbReference type="Pfam" id="PF15739"/>
    </source>
</evidence>
<evidence type="ECO:0000256" key="2">
    <source>
        <dbReference type="SAM" id="Coils"/>
    </source>
</evidence>
<reference evidence="5 6" key="1">
    <citation type="journal article" date="2023" name="bioRxiv">
        <title>Conserved and derived expression patterns and positive selection on dental genes reveal complex evolutionary context of ever-growing rodent molars.</title>
        <authorList>
            <person name="Calamari Z.T."/>
            <person name="Song A."/>
            <person name="Cohen E."/>
            <person name="Akter M."/>
            <person name="Roy R.D."/>
            <person name="Hallikas O."/>
            <person name="Christensen M.M."/>
            <person name="Li P."/>
            <person name="Marangoni P."/>
            <person name="Jernvall J."/>
            <person name="Klein O.D."/>
        </authorList>
    </citation>
    <scope>NUCLEOTIDE SEQUENCE [LARGE SCALE GENOMIC DNA]</scope>
    <source>
        <strain evidence="5">V071</strain>
    </source>
</reference>
<feature type="non-terminal residue" evidence="5">
    <location>
        <position position="1"/>
    </location>
</feature>
<protein>
    <recommendedName>
        <fullName evidence="4">Translin-associated factor X-interacting protein 1 N-terminal domain-containing protein</fullName>
    </recommendedName>
</protein>
<proteinExistence type="predicted"/>
<gene>
    <name evidence="5" type="ORF">U0070_022948</name>
</gene>
<comment type="caution">
    <text evidence="5">The sequence shown here is derived from an EMBL/GenBank/DDBJ whole genome shotgun (WGS) entry which is preliminary data.</text>
</comment>
<dbReference type="Proteomes" id="UP001488838">
    <property type="component" value="Unassembled WGS sequence"/>
</dbReference>
<organism evidence="5 6">
    <name type="scientific">Myodes glareolus</name>
    <name type="common">Bank vole</name>
    <name type="synonym">Clethrionomys glareolus</name>
    <dbReference type="NCBI Taxonomy" id="447135"/>
    <lineage>
        <taxon>Eukaryota</taxon>
        <taxon>Metazoa</taxon>
        <taxon>Chordata</taxon>
        <taxon>Craniata</taxon>
        <taxon>Vertebrata</taxon>
        <taxon>Euteleostomi</taxon>
        <taxon>Mammalia</taxon>
        <taxon>Eutheria</taxon>
        <taxon>Euarchontoglires</taxon>
        <taxon>Glires</taxon>
        <taxon>Rodentia</taxon>
        <taxon>Myomorpha</taxon>
        <taxon>Muroidea</taxon>
        <taxon>Cricetidae</taxon>
        <taxon>Arvicolinae</taxon>
        <taxon>Myodes</taxon>
    </lineage>
</organism>
<dbReference type="AlphaFoldDB" id="A0AAW0ICE1"/>
<evidence type="ECO:0000313" key="5">
    <source>
        <dbReference type="EMBL" id="KAK7811988.1"/>
    </source>
</evidence>
<dbReference type="PANTHER" id="PTHR34916">
    <property type="entry name" value="GI:13385330"/>
    <property type="match status" value="1"/>
</dbReference>
<feature type="non-terminal residue" evidence="5">
    <location>
        <position position="397"/>
    </location>
</feature>
<dbReference type="InterPro" id="IPR032755">
    <property type="entry name" value="TSNAXIP1_N"/>
</dbReference>
<sequence length="397" mass="46723">YLKWKHCETRGVKTLCNLRELLSRLQKDHRDDVFVYTSGHLNPNKLYKPPQTVTQHWRNANRPREQTRVSPPSVSRDKQLAKMKEEWAYFTINTALHPDDTHNTQLFRYLNPRVITSHAYREGVALKKFPEDEEDDEVRERHVFSRERHRKEELRLPEMKVLKYPEVTSSRQCYKSPPGRDVYRYVSSYLAGITKADRYNKFLSFQKEVLAKQDLLKNDFTGSKVAVNHENKLKEELEKICTCNPQQFNRLQVFGEIFEDICNSSLIFGDLLKEVKRLLSEVKGLEKSPVHSTDIEQAKEQLRKLEQAALAALEQNDRLRNELEAESLLLQSAKEKSESFDRNKNDEDQLTLIEKVEKRRCEILEKWDEIKALEKHIKETMVHSRVSDITENGIKSV</sequence>